<dbReference type="EMBL" id="QKWP01000259">
    <property type="protein sequence ID" value="RIB23497.1"/>
    <property type="molecule type" value="Genomic_DNA"/>
</dbReference>
<dbReference type="Proteomes" id="UP000266673">
    <property type="component" value="Unassembled WGS sequence"/>
</dbReference>
<name>A0A397VQF6_9GLOM</name>
<gene>
    <name evidence="1" type="ORF">C2G38_2072677</name>
</gene>
<evidence type="ECO:0000313" key="1">
    <source>
        <dbReference type="EMBL" id="RIB23497.1"/>
    </source>
</evidence>
<keyword evidence="2" id="KW-1185">Reference proteome</keyword>
<proteinExistence type="predicted"/>
<organism evidence="1 2">
    <name type="scientific">Gigaspora rosea</name>
    <dbReference type="NCBI Taxonomy" id="44941"/>
    <lineage>
        <taxon>Eukaryota</taxon>
        <taxon>Fungi</taxon>
        <taxon>Fungi incertae sedis</taxon>
        <taxon>Mucoromycota</taxon>
        <taxon>Glomeromycotina</taxon>
        <taxon>Glomeromycetes</taxon>
        <taxon>Diversisporales</taxon>
        <taxon>Gigasporaceae</taxon>
        <taxon>Gigaspora</taxon>
    </lineage>
</organism>
<comment type="caution">
    <text evidence="1">The sequence shown here is derived from an EMBL/GenBank/DDBJ whole genome shotgun (WGS) entry which is preliminary data.</text>
</comment>
<evidence type="ECO:0000313" key="2">
    <source>
        <dbReference type="Proteomes" id="UP000266673"/>
    </source>
</evidence>
<dbReference type="AlphaFoldDB" id="A0A397VQF6"/>
<sequence>MSFIAVIPIQYINYSFKSSFNVSSRTQGYKTKISNSNYLFVRIFIFFYVNLSQQKHFLKLSYNLITIKVIIEIM</sequence>
<protein>
    <submittedName>
        <fullName evidence="1">Uncharacterized protein</fullName>
    </submittedName>
</protein>
<accession>A0A397VQF6</accession>
<reference evidence="1 2" key="1">
    <citation type="submission" date="2018-06" db="EMBL/GenBank/DDBJ databases">
        <title>Comparative genomics reveals the genomic features of Rhizophagus irregularis, R. cerebriforme, R. diaphanum and Gigaspora rosea, and their symbiotic lifestyle signature.</title>
        <authorList>
            <person name="Morin E."/>
            <person name="San Clemente H."/>
            <person name="Chen E.C.H."/>
            <person name="De La Providencia I."/>
            <person name="Hainaut M."/>
            <person name="Kuo A."/>
            <person name="Kohler A."/>
            <person name="Murat C."/>
            <person name="Tang N."/>
            <person name="Roy S."/>
            <person name="Loubradou J."/>
            <person name="Henrissat B."/>
            <person name="Grigoriev I.V."/>
            <person name="Corradi N."/>
            <person name="Roux C."/>
            <person name="Martin F.M."/>
        </authorList>
    </citation>
    <scope>NUCLEOTIDE SEQUENCE [LARGE SCALE GENOMIC DNA]</scope>
    <source>
        <strain evidence="1 2">DAOM 194757</strain>
    </source>
</reference>